<dbReference type="AlphaFoldDB" id="D3DJX8"/>
<dbReference type="PATRIC" id="fig|608538.5.peg.1699"/>
<dbReference type="Pfam" id="PF11390">
    <property type="entry name" value="FdsD"/>
    <property type="match status" value="1"/>
</dbReference>
<gene>
    <name evidence="1" type="primary">fdsD</name>
    <name evidence="1" type="ordered locus">HTH_1683</name>
</gene>
<reference evidence="1 2" key="1">
    <citation type="journal article" date="2010" name="J. Bacteriol.">
        <title>Complete genome sequence of the thermophilic, obligately chemolithoautotrophic hydrogen-oxidizing bacterium Hydrogenobacter thermophilus TK-6.</title>
        <authorList>
            <person name="Arai H."/>
            <person name="Kanbe H."/>
            <person name="Ishii M."/>
            <person name="Igarashi Y."/>
        </authorList>
    </citation>
    <scope>NUCLEOTIDE SEQUENCE [LARGE SCALE GENOMIC DNA]</scope>
    <source>
        <strain evidence="2">DSM 6534 / IAM 12695 / TK-6 [Tokyo]</strain>
    </source>
</reference>
<dbReference type="Proteomes" id="UP000002574">
    <property type="component" value="Chromosome"/>
</dbReference>
<name>D3DJX8_HYDTT</name>
<proteinExistence type="predicted"/>
<accession>D3DJX8</accession>
<dbReference type="KEGG" id="hth:HTH_1683"/>
<dbReference type="InterPro" id="IPR021074">
    <property type="entry name" value="Formate_DH_dsu"/>
</dbReference>
<evidence type="ECO:0000313" key="2">
    <source>
        <dbReference type="Proteomes" id="UP000002574"/>
    </source>
</evidence>
<dbReference type="OrthoDB" id="8527650at2"/>
<dbReference type="EMBL" id="AP011112">
    <property type="protein sequence ID" value="BAI70130.1"/>
    <property type="molecule type" value="Genomic_DNA"/>
</dbReference>
<dbReference type="KEGG" id="hte:Hydth_1668"/>
<keyword evidence="2" id="KW-1185">Reference proteome</keyword>
<dbReference type="STRING" id="608538.HTH_1683"/>
<dbReference type="RefSeq" id="WP_012964310.1">
    <property type="nucleotide sequence ID" value="NC_013799.1"/>
</dbReference>
<organism evidence="1 2">
    <name type="scientific">Hydrogenobacter thermophilus (strain DSM 6534 / IAM 12695 / TK-6)</name>
    <dbReference type="NCBI Taxonomy" id="608538"/>
    <lineage>
        <taxon>Bacteria</taxon>
        <taxon>Pseudomonadati</taxon>
        <taxon>Aquificota</taxon>
        <taxon>Aquificia</taxon>
        <taxon>Aquificales</taxon>
        <taxon>Aquificaceae</taxon>
        <taxon>Hydrogenobacter</taxon>
    </lineage>
</organism>
<protein>
    <submittedName>
        <fullName evidence="1">NAD-dependent formate dehydrogenase delta subunit</fullName>
    </submittedName>
</protein>
<sequence length="77" mass="9239">MSVKDLIFMANQIGSFFECYPWEEGVEGVANHIKKFWHPMMREELLRYCEEHGDQELTPMVRAALERLRAEFYEEKP</sequence>
<evidence type="ECO:0000313" key="1">
    <source>
        <dbReference type="EMBL" id="BAI70130.1"/>
    </source>
</evidence>